<dbReference type="GeneID" id="25249869"/>
<accession>U6L204</accession>
<dbReference type="VEuPathDB" id="ToxoDB:ETH_00003280"/>
<feature type="chain" id="PRO_5004673247" evidence="1">
    <location>
        <begin position="38"/>
        <end position="269"/>
    </location>
</feature>
<dbReference type="SMR" id="U6L204"/>
<dbReference type="AlphaFoldDB" id="U6L204"/>
<dbReference type="EMBL" id="HG676694">
    <property type="protein sequence ID" value="CDJ44211.1"/>
    <property type="molecule type" value="Genomic_DNA"/>
</dbReference>
<reference evidence="2" key="1">
    <citation type="submission" date="2013-10" db="EMBL/GenBank/DDBJ databases">
        <title>Genomic analysis of the causative agents of coccidiosis in chickens.</title>
        <authorList>
            <person name="Reid A.J."/>
            <person name="Blake D."/>
            <person name="Billington K."/>
            <person name="Browne H."/>
            <person name="Dunn M."/>
            <person name="Hung S."/>
            <person name="Kawahara F."/>
            <person name="Miranda-Saavedra D."/>
            <person name="Mourier T."/>
            <person name="Nagra H."/>
            <person name="Otto T.D."/>
            <person name="Rawlings N."/>
            <person name="Sanchez A."/>
            <person name="Sanders M."/>
            <person name="Subramaniam C."/>
            <person name="Tay Y."/>
            <person name="Dear P."/>
            <person name="Doerig C."/>
            <person name="Gruber A."/>
            <person name="Parkinson J."/>
            <person name="Shirley M."/>
            <person name="Wan K.L."/>
            <person name="Berriman M."/>
            <person name="Tomley F."/>
            <person name="Pain A."/>
        </authorList>
    </citation>
    <scope>NUCLEOTIDE SEQUENCE [LARGE SCALE GENOMIC DNA]</scope>
    <source>
        <strain evidence="2">Houghton</strain>
    </source>
</reference>
<evidence type="ECO:0000313" key="3">
    <source>
        <dbReference type="Proteomes" id="UP000030747"/>
    </source>
</evidence>
<dbReference type="InterPro" id="IPR019562">
    <property type="entry name" value="Micronemal-adhesive-rpt_sia-bd"/>
</dbReference>
<keyword evidence="3" id="KW-1185">Reference proteome</keyword>
<dbReference type="Proteomes" id="UP000030747">
    <property type="component" value="Unassembled WGS sequence"/>
</dbReference>
<evidence type="ECO:0000313" key="2">
    <source>
        <dbReference type="EMBL" id="CDJ44211.1"/>
    </source>
</evidence>
<dbReference type="OrthoDB" id="10357464at2759"/>
<dbReference type="Gene3D" id="3.90.640.70">
    <property type="match status" value="2"/>
</dbReference>
<dbReference type="OMA" id="MCNISAR"/>
<reference evidence="2" key="2">
    <citation type="submission" date="2013-10" db="EMBL/GenBank/DDBJ databases">
        <authorList>
            <person name="Aslett M."/>
        </authorList>
    </citation>
    <scope>NUCLEOTIDE SEQUENCE [LARGE SCALE GENOMIC DNA]</scope>
    <source>
        <strain evidence="2">Houghton</strain>
    </source>
</reference>
<feature type="signal peptide" evidence="1">
    <location>
        <begin position="1"/>
        <end position="37"/>
    </location>
</feature>
<keyword evidence="1" id="KW-0732">Signal</keyword>
<proteinExistence type="predicted"/>
<organism evidence="2 3">
    <name type="scientific">Eimeria tenella</name>
    <name type="common">Coccidian parasite</name>
    <dbReference type="NCBI Taxonomy" id="5802"/>
    <lineage>
        <taxon>Eukaryota</taxon>
        <taxon>Sar</taxon>
        <taxon>Alveolata</taxon>
        <taxon>Apicomplexa</taxon>
        <taxon>Conoidasida</taxon>
        <taxon>Coccidia</taxon>
        <taxon>Eucoccidiorida</taxon>
        <taxon>Eimeriorina</taxon>
        <taxon>Eimeriidae</taxon>
        <taxon>Eimeria</taxon>
    </lineage>
</organism>
<evidence type="ECO:0000256" key="1">
    <source>
        <dbReference type="SAM" id="SignalP"/>
    </source>
</evidence>
<dbReference type="RefSeq" id="XP_013234960.1">
    <property type="nucleotide sequence ID" value="XM_013379506.1"/>
</dbReference>
<protein>
    <submittedName>
        <fullName evidence="2">Microneme protein 13, related</fullName>
    </submittedName>
</protein>
<dbReference type="Pfam" id="PF10564">
    <property type="entry name" value="MAR_sialic_bdg"/>
    <property type="match status" value="2"/>
</dbReference>
<sequence length="269" mass="28469">MGASAAMLKAGSAAAAPLRVKALIFLLLANEIVFSAAEQRANVVLALTLQERLNTKCEALSNSLCQGGNDSLCQNPAVYARRFPASSGALGVWRCYAGATINLSAHSLACVTNCGDPMNCSGQLTHISPIYFDSNSDMVAIIKQEKVRYCGNSRSRLSTAAAASGLQTLLDAECLKLHAKSCMEGQQQFCQPAVSRFKSNGPSGKSFSCYKTNELNYATTDNSCVDNCGNPVACAGAVGYASVYGEEQTKLRQVVETMTDAMCNISARN</sequence>
<gene>
    <name evidence="2" type="ORF">ETH_00003280</name>
</gene>
<name>U6L204_EIMTE</name>
<dbReference type="VEuPathDB" id="ToxoDB:ETH2_1346700"/>